<evidence type="ECO:0000256" key="1">
    <source>
        <dbReference type="SAM" id="Phobius"/>
    </source>
</evidence>
<keyword evidence="3" id="KW-1185">Reference proteome</keyword>
<sequence>MTTPSIPPPHSHPASAVPAPRTSRVGLVIVGVLGVLLLTMLSAVFFLVPGDSTPSTAVGDCVKLTGVETNLKYEKVSCDGRLHNYTVSKVLGLLDDRCGDDPGAYATYNNDKGFNGEQLCLIPVFFDGECYDFTLSRHTAENPVVDCGATMAVKVRVLTNTVDEAACGADPVKALAYRETKTTYCFDLPS</sequence>
<dbReference type="Proteomes" id="UP000199028">
    <property type="component" value="Unassembled WGS sequence"/>
</dbReference>
<organism evidence="2 3">
    <name type="scientific">Lentzea flaviverrucosa</name>
    <dbReference type="NCBI Taxonomy" id="200379"/>
    <lineage>
        <taxon>Bacteria</taxon>
        <taxon>Bacillati</taxon>
        <taxon>Actinomycetota</taxon>
        <taxon>Actinomycetes</taxon>
        <taxon>Pseudonocardiales</taxon>
        <taxon>Pseudonocardiaceae</taxon>
        <taxon>Lentzea</taxon>
    </lineage>
</organism>
<dbReference type="RefSeq" id="WP_143086776.1">
    <property type="nucleotide sequence ID" value="NZ_FOFT01000007.1"/>
</dbReference>
<gene>
    <name evidence="2" type="ORF">SAMN05216195_107239</name>
</gene>
<keyword evidence="1" id="KW-1133">Transmembrane helix</keyword>
<name>A0A1H9SVG1_9PSEU</name>
<keyword evidence="1" id="KW-0812">Transmembrane</keyword>
<proteinExistence type="predicted"/>
<evidence type="ECO:0000313" key="3">
    <source>
        <dbReference type="Proteomes" id="UP000199028"/>
    </source>
</evidence>
<accession>A0A1H9SVG1</accession>
<feature type="transmembrane region" description="Helical" evidence="1">
    <location>
        <begin position="25"/>
        <end position="48"/>
    </location>
</feature>
<dbReference type="OrthoDB" id="4749283at2"/>
<evidence type="ECO:0000313" key="2">
    <source>
        <dbReference type="EMBL" id="SER88878.1"/>
    </source>
</evidence>
<keyword evidence="1" id="KW-0472">Membrane</keyword>
<dbReference type="EMBL" id="FOFT01000007">
    <property type="protein sequence ID" value="SER88878.1"/>
    <property type="molecule type" value="Genomic_DNA"/>
</dbReference>
<protein>
    <submittedName>
        <fullName evidence="2">Uncharacterized protein</fullName>
    </submittedName>
</protein>
<reference evidence="3" key="1">
    <citation type="submission" date="2016-10" db="EMBL/GenBank/DDBJ databases">
        <authorList>
            <person name="Varghese N."/>
            <person name="Submissions S."/>
        </authorList>
    </citation>
    <scope>NUCLEOTIDE SEQUENCE [LARGE SCALE GENOMIC DNA]</scope>
    <source>
        <strain evidence="3">CGMCC 4.578</strain>
    </source>
</reference>
<dbReference type="AlphaFoldDB" id="A0A1H9SVG1"/>